<dbReference type="Proteomes" id="UP000192478">
    <property type="component" value="Chromosome"/>
</dbReference>
<dbReference type="AlphaFoldDB" id="A0AAC9RKF5"/>
<proteinExistence type="predicted"/>
<evidence type="ECO:0000313" key="1">
    <source>
        <dbReference type="EMBL" id="AOY77167.1"/>
    </source>
</evidence>
<reference evidence="2 4" key="2">
    <citation type="submission" date="2017-03" db="EMBL/GenBank/DDBJ databases">
        <title>Complete sequence of Clostridium formicaceticum DSM 92.</title>
        <authorList>
            <person name="Poehlein A."/>
            <person name="Karl M."/>
            <person name="Bengelsdorf F.R."/>
            <person name="Duerre P."/>
            <person name="Daniel R."/>
        </authorList>
    </citation>
    <scope>NUCLEOTIDE SEQUENCE [LARGE SCALE GENOMIC DNA]</scope>
    <source>
        <strain evidence="2 4">DSM 92</strain>
    </source>
</reference>
<name>A0AAC9RKF5_9CLOT</name>
<dbReference type="Proteomes" id="UP000177894">
    <property type="component" value="Chromosome"/>
</dbReference>
<evidence type="ECO:0000313" key="2">
    <source>
        <dbReference type="EMBL" id="ARE87686.1"/>
    </source>
</evidence>
<protein>
    <submittedName>
        <fullName evidence="2">Uncharacterized protein</fullName>
    </submittedName>
</protein>
<reference evidence="1 3" key="1">
    <citation type="submission" date="2016-10" db="EMBL/GenBank/DDBJ databases">
        <title>Complete Genome Sequence of Acetogen Clostridium formicoaceticum ATCC 27076.</title>
        <authorList>
            <person name="Bao T."/>
            <person name="Cheng C."/>
            <person name="Zhao J."/>
            <person name="Yang S.-T."/>
            <person name="Wang J."/>
            <person name="Wang M."/>
        </authorList>
    </citation>
    <scope>NUCLEOTIDE SEQUENCE [LARGE SCALE GENOMIC DNA]</scope>
    <source>
        <strain evidence="1 3">ATCC 27076</strain>
    </source>
</reference>
<dbReference type="EMBL" id="CP017603">
    <property type="protein sequence ID" value="AOY77167.1"/>
    <property type="molecule type" value="Genomic_DNA"/>
</dbReference>
<gene>
    <name evidence="1" type="ORF">BJL90_15710</name>
    <name evidence="2" type="ORF">CLFO_20860</name>
</gene>
<keyword evidence="3" id="KW-1185">Reference proteome</keyword>
<evidence type="ECO:0000313" key="4">
    <source>
        <dbReference type="Proteomes" id="UP000192478"/>
    </source>
</evidence>
<accession>A0AAC9RKF5</accession>
<sequence>MLYGYILISCLVLLLLGYSIGRRIGIKEGSKKARSHAVIELKLDYYHHKKCPICANNRAPTEEEEKIDVPRQRNIT</sequence>
<dbReference type="EMBL" id="CP020559">
    <property type="protein sequence ID" value="ARE87686.1"/>
    <property type="molecule type" value="Genomic_DNA"/>
</dbReference>
<evidence type="ECO:0000313" key="3">
    <source>
        <dbReference type="Proteomes" id="UP000177894"/>
    </source>
</evidence>
<dbReference type="RefSeq" id="WP_070970083.1">
    <property type="nucleotide sequence ID" value="NZ_CP017603.1"/>
</dbReference>
<organism evidence="2 4">
    <name type="scientific">Clostridium formicaceticum</name>
    <dbReference type="NCBI Taxonomy" id="1497"/>
    <lineage>
        <taxon>Bacteria</taxon>
        <taxon>Bacillati</taxon>
        <taxon>Bacillota</taxon>
        <taxon>Clostridia</taxon>
        <taxon>Eubacteriales</taxon>
        <taxon>Clostridiaceae</taxon>
        <taxon>Clostridium</taxon>
    </lineage>
</organism>
<dbReference type="KEGG" id="cfm:BJL90_15710"/>